<dbReference type="PANTHER" id="PTHR10683">
    <property type="entry name" value="TRANSALDOLASE"/>
    <property type="match status" value="1"/>
</dbReference>
<evidence type="ECO:0000256" key="4">
    <source>
        <dbReference type="ARBA" id="ARBA00008426"/>
    </source>
</evidence>
<comment type="pathway">
    <text evidence="3 11">Carbohydrate degradation; pentose phosphate pathway; D-glyceraldehyde 3-phosphate and beta-D-fructose 6-phosphate from D-ribose 5-phosphate and D-xylulose 5-phosphate (non-oxidative stage): step 2/3.</text>
</comment>
<dbReference type="RefSeq" id="WP_166260603.1">
    <property type="nucleotide sequence ID" value="NZ_JAAMOW010000010.1"/>
</dbReference>
<proteinExistence type="inferred from homology"/>
<dbReference type="Pfam" id="PF00923">
    <property type="entry name" value="TAL_FSA"/>
    <property type="match status" value="1"/>
</dbReference>
<evidence type="ECO:0000256" key="10">
    <source>
        <dbReference type="ARBA" id="ARBA00048810"/>
    </source>
</evidence>
<dbReference type="PANTHER" id="PTHR10683:SF31">
    <property type="entry name" value="TRANSALDOLASE"/>
    <property type="match status" value="1"/>
</dbReference>
<dbReference type="InterPro" id="IPR001585">
    <property type="entry name" value="TAL/FSA"/>
</dbReference>
<evidence type="ECO:0000256" key="1">
    <source>
        <dbReference type="ARBA" id="ARBA00003518"/>
    </source>
</evidence>
<dbReference type="GO" id="GO:0004801">
    <property type="term" value="F:transaldolase activity"/>
    <property type="evidence" value="ECO:0007669"/>
    <property type="project" value="UniProtKB-UniRule"/>
</dbReference>
<dbReference type="PIRSF" id="PIRSF036915">
    <property type="entry name" value="Trnald_Bac_Plnt"/>
    <property type="match status" value="1"/>
</dbReference>
<evidence type="ECO:0000256" key="8">
    <source>
        <dbReference type="ARBA" id="ARBA00023126"/>
    </source>
</evidence>
<dbReference type="InterPro" id="IPR004732">
    <property type="entry name" value="Transaldolase_2"/>
</dbReference>
<dbReference type="InterPro" id="IPR013785">
    <property type="entry name" value="Aldolase_TIM"/>
</dbReference>
<dbReference type="UniPathway" id="UPA00115">
    <property type="reaction ID" value="UER00414"/>
</dbReference>
<dbReference type="HAMAP" id="MF_00493">
    <property type="entry name" value="Transaldolase_2"/>
    <property type="match status" value="1"/>
</dbReference>
<gene>
    <name evidence="11" type="primary">tal</name>
    <name evidence="12" type="ORF">G7Y85_17775</name>
</gene>
<reference evidence="12 13" key="1">
    <citation type="journal article" date="2014" name="Int. J. Syst. Evol. Microbiol.">
        <title>Solimonas terrae sp. nov., isolated from soil.</title>
        <authorList>
            <person name="Kim S.J."/>
            <person name="Moon J.Y."/>
            <person name="Weon H.Y."/>
            <person name="Ahn J.H."/>
            <person name="Chen W.M."/>
            <person name="Kwon S.W."/>
        </authorList>
    </citation>
    <scope>NUCLEOTIDE SEQUENCE [LARGE SCALE GENOMIC DNA]</scope>
    <source>
        <strain evidence="12 13">KIS83-12</strain>
    </source>
</reference>
<dbReference type="SUPFAM" id="SSF51569">
    <property type="entry name" value="Aldolase"/>
    <property type="match status" value="1"/>
</dbReference>
<comment type="subcellular location">
    <subcellularLocation>
        <location evidence="2 11">Cytoplasm</location>
    </subcellularLocation>
</comment>
<dbReference type="GO" id="GO:0005737">
    <property type="term" value="C:cytoplasm"/>
    <property type="evidence" value="ECO:0007669"/>
    <property type="project" value="UniProtKB-SubCell"/>
</dbReference>
<evidence type="ECO:0000256" key="7">
    <source>
        <dbReference type="ARBA" id="ARBA00022679"/>
    </source>
</evidence>
<comment type="similarity">
    <text evidence="4 11">Belongs to the transaldolase family. Type 2 subfamily.</text>
</comment>
<dbReference type="Proteomes" id="UP000472676">
    <property type="component" value="Unassembled WGS sequence"/>
</dbReference>
<dbReference type="GO" id="GO:0006098">
    <property type="term" value="P:pentose-phosphate shunt"/>
    <property type="evidence" value="ECO:0007669"/>
    <property type="project" value="UniProtKB-UniRule"/>
</dbReference>
<keyword evidence="6 11" id="KW-0963">Cytoplasm</keyword>
<evidence type="ECO:0000256" key="3">
    <source>
        <dbReference type="ARBA" id="ARBA00004857"/>
    </source>
</evidence>
<dbReference type="EMBL" id="JAAMOW010000010">
    <property type="protein sequence ID" value="NGY06628.1"/>
    <property type="molecule type" value="Genomic_DNA"/>
</dbReference>
<comment type="catalytic activity">
    <reaction evidence="10 11">
        <text>D-sedoheptulose 7-phosphate + D-glyceraldehyde 3-phosphate = D-erythrose 4-phosphate + beta-D-fructose 6-phosphate</text>
        <dbReference type="Rhea" id="RHEA:17053"/>
        <dbReference type="ChEBI" id="CHEBI:16897"/>
        <dbReference type="ChEBI" id="CHEBI:57483"/>
        <dbReference type="ChEBI" id="CHEBI:57634"/>
        <dbReference type="ChEBI" id="CHEBI:59776"/>
        <dbReference type="EC" id="2.2.1.2"/>
    </reaction>
</comment>
<dbReference type="EC" id="2.2.1.2" evidence="5 11"/>
<protein>
    <recommendedName>
        <fullName evidence="5 11">Transaldolase</fullName>
        <ecNumber evidence="5 11">2.2.1.2</ecNumber>
    </recommendedName>
</protein>
<evidence type="ECO:0000256" key="5">
    <source>
        <dbReference type="ARBA" id="ARBA00013151"/>
    </source>
</evidence>
<dbReference type="NCBIfam" id="NF002881">
    <property type="entry name" value="PRK03343.1"/>
    <property type="match status" value="1"/>
</dbReference>
<organism evidence="12 13">
    <name type="scientific">Solimonas terrae</name>
    <dbReference type="NCBI Taxonomy" id="1396819"/>
    <lineage>
        <taxon>Bacteria</taxon>
        <taxon>Pseudomonadati</taxon>
        <taxon>Pseudomonadota</taxon>
        <taxon>Gammaproteobacteria</taxon>
        <taxon>Nevskiales</taxon>
        <taxon>Nevskiaceae</taxon>
        <taxon>Solimonas</taxon>
    </lineage>
</organism>
<feature type="active site" description="Schiff-base intermediate with substrate" evidence="11">
    <location>
        <position position="139"/>
    </location>
</feature>
<keyword evidence="9 11" id="KW-0704">Schiff base</keyword>
<dbReference type="CDD" id="cd00955">
    <property type="entry name" value="Transaldolase_like"/>
    <property type="match status" value="1"/>
</dbReference>
<comment type="caution">
    <text evidence="12">The sequence shown here is derived from an EMBL/GenBank/DDBJ whole genome shotgun (WGS) entry which is preliminary data.</text>
</comment>
<evidence type="ECO:0000313" key="12">
    <source>
        <dbReference type="EMBL" id="NGY06628.1"/>
    </source>
</evidence>
<keyword evidence="8 11" id="KW-0570">Pentose shunt</keyword>
<accession>A0A6M2BVX3</accession>
<dbReference type="Gene3D" id="3.20.20.70">
    <property type="entry name" value="Aldolase class I"/>
    <property type="match status" value="2"/>
</dbReference>
<evidence type="ECO:0000313" key="13">
    <source>
        <dbReference type="Proteomes" id="UP000472676"/>
    </source>
</evidence>
<evidence type="ECO:0000256" key="2">
    <source>
        <dbReference type="ARBA" id="ARBA00004496"/>
    </source>
</evidence>
<evidence type="ECO:0000256" key="9">
    <source>
        <dbReference type="ARBA" id="ARBA00023270"/>
    </source>
</evidence>
<dbReference type="AlphaFoldDB" id="A0A6M2BVX3"/>
<evidence type="ECO:0000256" key="6">
    <source>
        <dbReference type="ARBA" id="ARBA00022490"/>
    </source>
</evidence>
<dbReference type="GO" id="GO:0005975">
    <property type="term" value="P:carbohydrate metabolic process"/>
    <property type="evidence" value="ECO:0007669"/>
    <property type="project" value="InterPro"/>
</dbReference>
<keyword evidence="7 11" id="KW-0808">Transferase</keyword>
<dbReference type="InterPro" id="IPR018225">
    <property type="entry name" value="Transaldolase_AS"/>
</dbReference>
<keyword evidence="13" id="KW-1185">Reference proteome</keyword>
<name>A0A6M2BVX3_9GAMM</name>
<evidence type="ECO:0000256" key="11">
    <source>
        <dbReference type="HAMAP-Rule" id="MF_00493"/>
    </source>
</evidence>
<comment type="function">
    <text evidence="1 11">Transaldolase is important for the balance of metabolites in the pentose-phosphate pathway.</text>
</comment>
<sequence length="413" mass="44320">MKQPRQLHELGQSLWLDNITRSLLDDGGVRRYIDDFWITGLTSNPTIFNGAIGNGEAYDGGIREKARAGKSGETLFIELALEDLRRAADLFRPVFDATQGIDGWVSMEISPLLSADTEGSIAAARKIHAQADRPNLFVKIPGTPEGLPAIEALIVAGIPVNVTLLFSREQYLAAADAYMRGIERRIAAGLGPHVASVASLFVSRWDKAVSDELSAELRKEISTARARAIYAVDRDAGVDPKIAAIIAMSDSRGDAGGRVAVPADLRNRLGIAVAQRTYRAYRELLASSRWQKLAAAGARPQRLLWASTGCKDPQASASLYVEALAAPDTINTMPEKTLHAFAEHSALSGPMAEDGADAEAVLARFAQVGIDIDALALQLQEEGARSFVESWNELLQRIAQKSAALTGVGKAPA</sequence>
<dbReference type="PROSITE" id="PS00958">
    <property type="entry name" value="TRANSALDOLASE_2"/>
    <property type="match status" value="1"/>
</dbReference>